<dbReference type="SUPFAM" id="SSF160369">
    <property type="entry name" value="Ribosomal protein L10-like"/>
    <property type="match status" value="1"/>
</dbReference>
<keyword evidence="3 5" id="KW-0687">Ribonucleoprotein</keyword>
<dbReference type="InterPro" id="IPR022973">
    <property type="entry name" value="Ribosomal_uL10_bac"/>
</dbReference>
<dbReference type="InterPro" id="IPR001790">
    <property type="entry name" value="Ribosomal_uL10"/>
</dbReference>
<dbReference type="InterPro" id="IPR047865">
    <property type="entry name" value="Ribosomal_uL10_bac_type"/>
</dbReference>
<keyword evidence="5" id="KW-0699">rRNA-binding</keyword>
<sequence>MIREEKINKVKELKEILQKATGIYFVDFTNIPANELSKIRMRFREEKIKMMVVKNNLCELALRELNFPQEINNFLVGPTALIVANGEPIKPAKIIKELKVLKFKGSIIENRIFYEKDFEFLASIPTKEELYSQILSYFLSPVWELVFVLENKIRELIFILETLEKQKN</sequence>
<protein>
    <recommendedName>
        <fullName evidence="4 5">Large ribosomal subunit protein uL10</fullName>
    </recommendedName>
</protein>
<dbReference type="CDD" id="cd05797">
    <property type="entry name" value="Ribosomal_L10"/>
    <property type="match status" value="1"/>
</dbReference>
<dbReference type="Gene3D" id="3.30.70.1730">
    <property type="match status" value="1"/>
</dbReference>
<dbReference type="InterPro" id="IPR043141">
    <property type="entry name" value="Ribosomal_uL10-like_sf"/>
</dbReference>
<dbReference type="PANTHER" id="PTHR11560">
    <property type="entry name" value="39S RIBOSOMAL PROTEIN L10, MITOCHONDRIAL"/>
    <property type="match status" value="1"/>
</dbReference>
<comment type="function">
    <text evidence="5">Forms part of the ribosomal stalk, playing a central role in the interaction of the ribosome with GTP-bound translation factors.</text>
</comment>
<dbReference type="EMBL" id="DTHS01000020">
    <property type="protein sequence ID" value="HHR48635.1"/>
    <property type="molecule type" value="Genomic_DNA"/>
</dbReference>
<evidence type="ECO:0000256" key="2">
    <source>
        <dbReference type="ARBA" id="ARBA00022980"/>
    </source>
</evidence>
<dbReference type="GO" id="GO:0070180">
    <property type="term" value="F:large ribosomal subunit rRNA binding"/>
    <property type="evidence" value="ECO:0007669"/>
    <property type="project" value="UniProtKB-UniRule"/>
</dbReference>
<gene>
    <name evidence="5" type="primary">rplJ</name>
    <name evidence="6" type="ORF">ENV79_03195</name>
</gene>
<comment type="similarity">
    <text evidence="1 5">Belongs to the universal ribosomal protein uL10 family.</text>
</comment>
<dbReference type="GO" id="GO:0005840">
    <property type="term" value="C:ribosome"/>
    <property type="evidence" value="ECO:0007669"/>
    <property type="project" value="UniProtKB-KW"/>
</dbReference>
<dbReference type="NCBIfam" id="NF000955">
    <property type="entry name" value="PRK00099.1-1"/>
    <property type="match status" value="1"/>
</dbReference>
<comment type="subunit">
    <text evidence="5">Part of the ribosomal stalk of the 50S ribosomal subunit. The N-terminus interacts with L11 and the large rRNA to form the base of the stalk. The C-terminus forms an elongated spine to which L12 dimers bind in a sequential fashion forming a multimeric L10(L12)X complex.</text>
</comment>
<reference evidence="6" key="1">
    <citation type="journal article" date="2020" name="mSystems">
        <title>Genome- and Community-Level Interaction Insights into Carbon Utilization and Element Cycling Functions of Hydrothermarchaeota in Hydrothermal Sediment.</title>
        <authorList>
            <person name="Zhou Z."/>
            <person name="Liu Y."/>
            <person name="Xu W."/>
            <person name="Pan J."/>
            <person name="Luo Z.H."/>
            <person name="Li M."/>
        </authorList>
    </citation>
    <scope>NUCLEOTIDE SEQUENCE [LARGE SCALE GENOMIC DNA]</scope>
    <source>
        <strain evidence="6">SpSt-791</strain>
    </source>
</reference>
<dbReference type="HAMAP" id="MF_00362">
    <property type="entry name" value="Ribosomal_uL10"/>
    <property type="match status" value="1"/>
</dbReference>
<evidence type="ECO:0000256" key="4">
    <source>
        <dbReference type="ARBA" id="ARBA00035202"/>
    </source>
</evidence>
<dbReference type="GO" id="GO:1990904">
    <property type="term" value="C:ribonucleoprotein complex"/>
    <property type="evidence" value="ECO:0007669"/>
    <property type="project" value="UniProtKB-KW"/>
</dbReference>
<evidence type="ECO:0000256" key="3">
    <source>
        <dbReference type="ARBA" id="ARBA00023274"/>
    </source>
</evidence>
<evidence type="ECO:0000256" key="5">
    <source>
        <dbReference type="HAMAP-Rule" id="MF_00362"/>
    </source>
</evidence>
<comment type="caution">
    <text evidence="6">The sequence shown here is derived from an EMBL/GenBank/DDBJ whole genome shotgun (WGS) entry which is preliminary data.</text>
</comment>
<proteinExistence type="inferred from homology"/>
<name>A0A7V6CN14_UNCW3</name>
<dbReference type="Pfam" id="PF00466">
    <property type="entry name" value="Ribosomal_L10"/>
    <property type="match status" value="1"/>
</dbReference>
<accession>A0A7V6CN14</accession>
<dbReference type="Gene3D" id="6.10.250.290">
    <property type="match status" value="1"/>
</dbReference>
<organism evidence="6">
    <name type="scientific">candidate division WOR-3 bacterium</name>
    <dbReference type="NCBI Taxonomy" id="2052148"/>
    <lineage>
        <taxon>Bacteria</taxon>
        <taxon>Bacteria division WOR-3</taxon>
    </lineage>
</organism>
<keyword evidence="2 5" id="KW-0689">Ribosomal protein</keyword>
<evidence type="ECO:0000256" key="1">
    <source>
        <dbReference type="ARBA" id="ARBA00008889"/>
    </source>
</evidence>
<dbReference type="GO" id="GO:0006412">
    <property type="term" value="P:translation"/>
    <property type="evidence" value="ECO:0007669"/>
    <property type="project" value="UniProtKB-UniRule"/>
</dbReference>
<evidence type="ECO:0000313" key="6">
    <source>
        <dbReference type="EMBL" id="HHR48635.1"/>
    </source>
</evidence>
<keyword evidence="5" id="KW-0694">RNA-binding</keyword>
<dbReference type="AlphaFoldDB" id="A0A7V6CN14"/>